<evidence type="ECO:0000313" key="3">
    <source>
        <dbReference type="Proteomes" id="UP001085076"/>
    </source>
</evidence>
<accession>A0A9D5BXH2</accession>
<gene>
    <name evidence="2" type="ORF">J5N97_030267</name>
</gene>
<reference evidence="2" key="1">
    <citation type="submission" date="2021-03" db="EMBL/GenBank/DDBJ databases">
        <authorList>
            <person name="Li Z."/>
            <person name="Yang C."/>
        </authorList>
    </citation>
    <scope>NUCLEOTIDE SEQUENCE</scope>
    <source>
        <strain evidence="2">Dzin_1.0</strain>
        <tissue evidence="2">Leaf</tissue>
    </source>
</reference>
<dbReference type="Proteomes" id="UP001085076">
    <property type="component" value="Miscellaneous, Linkage group lg10"/>
</dbReference>
<evidence type="ECO:0000256" key="1">
    <source>
        <dbReference type="SAM" id="MobiDB-lite"/>
    </source>
</evidence>
<reference evidence="2" key="2">
    <citation type="journal article" date="2022" name="Hortic Res">
        <title>The genome of Dioscorea zingiberensis sheds light on the biosynthesis, origin and evolution of the medicinally important diosgenin saponins.</title>
        <authorList>
            <person name="Li Y."/>
            <person name="Tan C."/>
            <person name="Li Z."/>
            <person name="Guo J."/>
            <person name="Li S."/>
            <person name="Chen X."/>
            <person name="Wang C."/>
            <person name="Dai X."/>
            <person name="Yang H."/>
            <person name="Song W."/>
            <person name="Hou L."/>
            <person name="Xu J."/>
            <person name="Tong Z."/>
            <person name="Xu A."/>
            <person name="Yuan X."/>
            <person name="Wang W."/>
            <person name="Yang Q."/>
            <person name="Chen L."/>
            <person name="Sun Z."/>
            <person name="Wang K."/>
            <person name="Pan B."/>
            <person name="Chen J."/>
            <person name="Bao Y."/>
            <person name="Liu F."/>
            <person name="Qi X."/>
            <person name="Gang D.R."/>
            <person name="Wen J."/>
            <person name="Li J."/>
        </authorList>
    </citation>
    <scope>NUCLEOTIDE SEQUENCE</scope>
    <source>
        <strain evidence="2">Dzin_1.0</strain>
    </source>
</reference>
<feature type="region of interest" description="Disordered" evidence="1">
    <location>
        <begin position="24"/>
        <end position="47"/>
    </location>
</feature>
<proteinExistence type="predicted"/>
<sequence>MEGLGIIDPAIRFRSMKMGFIEGAGRSPPSFGKGRPVRVPSGRGGGAGDGDCRICASAGDLWVRVAGAEVGGEFVGQIGGFSHESEHDLAMMVSDFLENESGGAESRYSSDSDSGYSDLGQLADTVLVYKHAMDQHECDFSSTVHSLLLSMSETDFHYTKGKQCNASCIRQFLVKLLRLSGYDAAICTSNGRVVAKFLEGRESYDAILASLPVVYVGSQTRLEQFLQVMVEAAKSSLMQNSMPLPPWRSLAYLQSKWLSKYERMHNRDQLGSLGHSSSEHRQCIGHLRRLKGSLQSEIDSERLLKPMKIDKKRRVKFDRRRHSPSPLSS</sequence>
<keyword evidence="3" id="KW-1185">Reference proteome</keyword>
<comment type="caution">
    <text evidence="2">The sequence shown here is derived from an EMBL/GenBank/DDBJ whole genome shotgun (WGS) entry which is preliminary data.</text>
</comment>
<name>A0A9D5BXH2_9LILI</name>
<organism evidence="2 3">
    <name type="scientific">Dioscorea zingiberensis</name>
    <dbReference type="NCBI Taxonomy" id="325984"/>
    <lineage>
        <taxon>Eukaryota</taxon>
        <taxon>Viridiplantae</taxon>
        <taxon>Streptophyta</taxon>
        <taxon>Embryophyta</taxon>
        <taxon>Tracheophyta</taxon>
        <taxon>Spermatophyta</taxon>
        <taxon>Magnoliopsida</taxon>
        <taxon>Liliopsida</taxon>
        <taxon>Dioscoreales</taxon>
        <taxon>Dioscoreaceae</taxon>
        <taxon>Dioscorea</taxon>
    </lineage>
</organism>
<feature type="compositionally biased region" description="Low complexity" evidence="1">
    <location>
        <begin position="32"/>
        <end position="41"/>
    </location>
</feature>
<dbReference type="InterPro" id="IPR006502">
    <property type="entry name" value="PDDEXK-like"/>
</dbReference>
<dbReference type="AlphaFoldDB" id="A0A9D5BXH2"/>
<dbReference type="PANTHER" id="PTHR31579:SF39">
    <property type="entry name" value="OS01G0973600 PROTEIN"/>
    <property type="match status" value="1"/>
</dbReference>
<dbReference type="PANTHER" id="PTHR31579">
    <property type="entry name" value="OS03G0796600 PROTEIN"/>
    <property type="match status" value="1"/>
</dbReference>
<dbReference type="Pfam" id="PF04720">
    <property type="entry name" value="PDDEXK_6"/>
    <property type="match status" value="1"/>
</dbReference>
<dbReference type="OrthoDB" id="691424at2759"/>
<dbReference type="EMBL" id="JAGGNH010000010">
    <property type="protein sequence ID" value="KAJ0962439.1"/>
    <property type="molecule type" value="Genomic_DNA"/>
</dbReference>
<evidence type="ECO:0000313" key="2">
    <source>
        <dbReference type="EMBL" id="KAJ0962439.1"/>
    </source>
</evidence>
<protein>
    <submittedName>
        <fullName evidence="2">Uncharacterized protein</fullName>
    </submittedName>
</protein>